<evidence type="ECO:0000313" key="3">
    <source>
        <dbReference type="Proteomes" id="UP000250235"/>
    </source>
</evidence>
<feature type="region of interest" description="Disordered" evidence="1">
    <location>
        <begin position="545"/>
        <end position="577"/>
    </location>
</feature>
<name>A0A2Z7AJH2_9LAMI</name>
<dbReference type="Proteomes" id="UP000250235">
    <property type="component" value="Unassembled WGS sequence"/>
</dbReference>
<dbReference type="AlphaFoldDB" id="A0A2Z7AJH2"/>
<accession>A0A2Z7AJH2</accession>
<reference evidence="2 3" key="1">
    <citation type="journal article" date="2015" name="Proc. Natl. Acad. Sci. U.S.A.">
        <title>The resurrection genome of Boea hygrometrica: A blueprint for survival of dehydration.</title>
        <authorList>
            <person name="Xiao L."/>
            <person name="Yang G."/>
            <person name="Zhang L."/>
            <person name="Yang X."/>
            <person name="Zhao S."/>
            <person name="Ji Z."/>
            <person name="Zhou Q."/>
            <person name="Hu M."/>
            <person name="Wang Y."/>
            <person name="Chen M."/>
            <person name="Xu Y."/>
            <person name="Jin H."/>
            <person name="Xiao X."/>
            <person name="Hu G."/>
            <person name="Bao F."/>
            <person name="Hu Y."/>
            <person name="Wan P."/>
            <person name="Li L."/>
            <person name="Deng X."/>
            <person name="Kuang T."/>
            <person name="Xiang C."/>
            <person name="Zhu J.K."/>
            <person name="Oliver M.J."/>
            <person name="He Y."/>
        </authorList>
    </citation>
    <scope>NUCLEOTIDE SEQUENCE [LARGE SCALE GENOMIC DNA]</scope>
    <source>
        <strain evidence="3">cv. XS01</strain>
    </source>
</reference>
<protein>
    <submittedName>
        <fullName evidence="2">Protein transport protein sec31-like</fullName>
    </submittedName>
</protein>
<sequence length="587" mass="64909">MASSYYTNTLHVNFESVLAMDDLGMVPMFQALMASGLEGFLGCPAVIYEAALVDFFENASVRDGMVVSIVHGVTVEISEQLFAETFEIPVEVLSELSEIPKDLLFDARSIVSLSCEPILTDKTIHRYIVLNEKIGVEEAADAPKVKKAPKKQAASKKRPVAAAAVGEPVLKKKRTMKNKSGSSQENVEMVAVAMEAVPIQIIAPIPDAPAEETIMEDEGTSVEKQPAVEVAAATGEQEPAVEHMDEQMAEPTADVETIVEEFDEPAVEGTAEEIRPPSTDDVDNIIEQVLAETAHIEADEEDQDIVASNVGDKPTETADGKKHWFDLSYEDLMAQMDAERPVPVEDTETEADELSADEAMSLEYILLTIPVDVPLPSANMEITKITLGQCIKILGVDERTWYLANLPKIKPEDKGKKPLEEKDPVKGHPVKEQILLILADIECLVQLRENIIDDVDIFFNLFIFKKLASLKVEDISAKEELVLSWGEAESIRVALNRRIYILTKYRELLIRKFLEARKIIFAPGDGGDNVRSTYIVYRFSGSMSREGQKRGRSGGRSSSSNRSGSSKRRHYCSSGGPFRRSFEDWLG</sequence>
<proteinExistence type="predicted"/>
<organism evidence="2 3">
    <name type="scientific">Dorcoceras hygrometricum</name>
    <dbReference type="NCBI Taxonomy" id="472368"/>
    <lineage>
        <taxon>Eukaryota</taxon>
        <taxon>Viridiplantae</taxon>
        <taxon>Streptophyta</taxon>
        <taxon>Embryophyta</taxon>
        <taxon>Tracheophyta</taxon>
        <taxon>Spermatophyta</taxon>
        <taxon>Magnoliopsida</taxon>
        <taxon>eudicotyledons</taxon>
        <taxon>Gunneridae</taxon>
        <taxon>Pentapetalae</taxon>
        <taxon>asterids</taxon>
        <taxon>lamiids</taxon>
        <taxon>Lamiales</taxon>
        <taxon>Gesneriaceae</taxon>
        <taxon>Didymocarpoideae</taxon>
        <taxon>Trichosporeae</taxon>
        <taxon>Loxocarpinae</taxon>
        <taxon>Dorcoceras</taxon>
    </lineage>
</organism>
<dbReference type="EMBL" id="KV016727">
    <property type="protein sequence ID" value="KZV19286.1"/>
    <property type="molecule type" value="Genomic_DNA"/>
</dbReference>
<feature type="compositionally biased region" description="Low complexity" evidence="1">
    <location>
        <begin position="555"/>
        <end position="564"/>
    </location>
</feature>
<evidence type="ECO:0000313" key="2">
    <source>
        <dbReference type="EMBL" id="KZV19286.1"/>
    </source>
</evidence>
<evidence type="ECO:0000256" key="1">
    <source>
        <dbReference type="SAM" id="MobiDB-lite"/>
    </source>
</evidence>
<gene>
    <name evidence="2" type="ORF">F511_32128</name>
</gene>
<keyword evidence="3" id="KW-1185">Reference proteome</keyword>